<comment type="function">
    <text evidence="7">Part of an energy-coupled inorganic carbon pump.</text>
</comment>
<name>A0ABT6F9Q3_9BACT</name>
<dbReference type="Pfam" id="PF00361">
    <property type="entry name" value="Proton_antipo_M"/>
    <property type="match status" value="1"/>
</dbReference>
<evidence type="ECO:0000256" key="5">
    <source>
        <dbReference type="ARBA" id="ARBA00022989"/>
    </source>
</evidence>
<evidence type="ECO:0000256" key="3">
    <source>
        <dbReference type="ARBA" id="ARBA00022475"/>
    </source>
</evidence>
<evidence type="ECO:0000256" key="4">
    <source>
        <dbReference type="ARBA" id="ARBA00022692"/>
    </source>
</evidence>
<feature type="transmembrane region" description="Helical" evidence="7">
    <location>
        <begin position="117"/>
        <end position="136"/>
    </location>
</feature>
<evidence type="ECO:0000256" key="2">
    <source>
        <dbReference type="ARBA" id="ARBA00022448"/>
    </source>
</evidence>
<dbReference type="PANTHER" id="PTHR42829">
    <property type="entry name" value="NADH-UBIQUINONE OXIDOREDUCTASE CHAIN 5"/>
    <property type="match status" value="1"/>
</dbReference>
<feature type="domain" description="NADH:quinone oxidoreductase/Mrp antiporter transmembrane" evidence="9">
    <location>
        <begin position="110"/>
        <end position="326"/>
    </location>
</feature>
<gene>
    <name evidence="7" type="primary">dabB</name>
    <name evidence="10" type="ORF">PZE19_11090</name>
</gene>
<dbReference type="InterPro" id="IPR003945">
    <property type="entry name" value="NU5C-like"/>
</dbReference>
<keyword evidence="4 7" id="KW-0812">Transmembrane</keyword>
<evidence type="ECO:0000259" key="9">
    <source>
        <dbReference type="Pfam" id="PF00361"/>
    </source>
</evidence>
<protein>
    <recommendedName>
        <fullName evidence="7">Probable inorganic carbon transporter subunit DabB</fullName>
    </recommendedName>
</protein>
<feature type="transmembrane region" description="Helical" evidence="7">
    <location>
        <begin position="148"/>
        <end position="166"/>
    </location>
</feature>
<dbReference type="PANTHER" id="PTHR42829:SF1">
    <property type="entry name" value="INORGANIC CARBON TRANSPORTER SUBUNIT DABB-RELATED"/>
    <property type="match status" value="1"/>
</dbReference>
<comment type="caution">
    <text evidence="10">The sequence shown here is derived from an EMBL/GenBank/DDBJ whole genome shotgun (WGS) entry which is preliminary data.</text>
</comment>
<proteinExistence type="inferred from homology"/>
<dbReference type="InterPro" id="IPR046396">
    <property type="entry name" value="Transporter_DabB"/>
</dbReference>
<feature type="transmembrane region" description="Helical" evidence="7">
    <location>
        <begin position="63"/>
        <end position="81"/>
    </location>
</feature>
<evidence type="ECO:0000256" key="8">
    <source>
        <dbReference type="RuleBase" id="RU000320"/>
    </source>
</evidence>
<dbReference type="RefSeq" id="WP_277860679.1">
    <property type="nucleotide sequence ID" value="NZ_JARRAG010000002.1"/>
</dbReference>
<feature type="transmembrane region" description="Helical" evidence="7">
    <location>
        <begin position="186"/>
        <end position="204"/>
    </location>
</feature>
<organism evidence="10 11">
    <name type="scientific">Paludisphaera mucosa</name>
    <dbReference type="NCBI Taxonomy" id="3030827"/>
    <lineage>
        <taxon>Bacteria</taxon>
        <taxon>Pseudomonadati</taxon>
        <taxon>Planctomycetota</taxon>
        <taxon>Planctomycetia</taxon>
        <taxon>Isosphaerales</taxon>
        <taxon>Isosphaeraceae</taxon>
        <taxon>Paludisphaera</taxon>
    </lineage>
</organism>
<feature type="transmembrane region" description="Helical" evidence="7">
    <location>
        <begin position="406"/>
        <end position="424"/>
    </location>
</feature>
<dbReference type="EMBL" id="JARRAG010000002">
    <property type="protein sequence ID" value="MDG3004321.1"/>
    <property type="molecule type" value="Genomic_DNA"/>
</dbReference>
<sequence>MSMSQVDDAGVKSHERNGDDGEAWAMLGGVLALAASSAVLLAWQVATPRAIGLAGITLDRLGAALTLLVGGVGAVTFRFSMRYLDGEPIRRRFLRRLAFTISSAYVLMLATDLRLLIAAWATTSLGLHGLLLSYPDRAEAWRPARKKFLISRLGDAALVAAAALVWRDWGTFDLGAFLRAATAGPVVGPSATAICLLVAAAALTKSAQFPFHSWLPETMEAPTPVSALMHAGVINAGGALLLRFAPLVVRVPEALLLLSLVGTITAVLGMLAMWAQVKVKRTLAWSTVAQMGFMMVQCGLAAFPAALLHILGHGCYKAWSFLRSGGLPASAPSVEVVPPARTLGLAALGTGWGILTVAAASALTGFRPDHAPGELALAAVAALSIGQLWVVLLGPSRPGRSTFIRLPWAAAASLAASVAIFALYRGAERFLAPVLGDPPAPEGALAWLAATIPAVAFTGLVVVHALLPALGRRASGRAFHVHALHGFYLGAVADRLVDRAWGRRIPKGAEHA</sequence>
<keyword evidence="2 7" id="KW-0813">Transport</keyword>
<comment type="subcellular location">
    <subcellularLocation>
        <location evidence="7">Cell membrane</location>
        <topology evidence="7">Multi-pass membrane protein</topology>
    </subcellularLocation>
    <subcellularLocation>
        <location evidence="1">Endomembrane system</location>
        <topology evidence="1">Multi-pass membrane protein</topology>
    </subcellularLocation>
    <subcellularLocation>
        <location evidence="8">Membrane</location>
        <topology evidence="8">Multi-pass membrane protein</topology>
    </subcellularLocation>
</comment>
<feature type="transmembrane region" description="Helical" evidence="7">
    <location>
        <begin position="254"/>
        <end position="275"/>
    </location>
</feature>
<feature type="transmembrane region" description="Helical" evidence="7">
    <location>
        <begin position="287"/>
        <end position="311"/>
    </location>
</feature>
<comment type="subunit">
    <text evidence="7">Forms a complex with DabA.</text>
</comment>
<accession>A0ABT6F9Q3</accession>
<dbReference type="HAMAP" id="MF_00862">
    <property type="entry name" value="DabB"/>
    <property type="match status" value="1"/>
</dbReference>
<keyword evidence="11" id="KW-1185">Reference proteome</keyword>
<evidence type="ECO:0000256" key="1">
    <source>
        <dbReference type="ARBA" id="ARBA00004127"/>
    </source>
</evidence>
<keyword evidence="5 7" id="KW-1133">Transmembrane helix</keyword>
<evidence type="ECO:0000313" key="10">
    <source>
        <dbReference type="EMBL" id="MDG3004321.1"/>
    </source>
</evidence>
<dbReference type="PRINTS" id="PR01434">
    <property type="entry name" value="NADHDHGNASE5"/>
</dbReference>
<comment type="similarity">
    <text evidence="7">Belongs to the inorganic carbon transporter (TC 9.A.2) DabB family.</text>
</comment>
<dbReference type="InterPro" id="IPR001750">
    <property type="entry name" value="ND/Mrp_TM"/>
</dbReference>
<keyword evidence="6 7" id="KW-0472">Membrane</keyword>
<evidence type="ECO:0000313" key="11">
    <source>
        <dbReference type="Proteomes" id="UP001216907"/>
    </source>
</evidence>
<evidence type="ECO:0000256" key="7">
    <source>
        <dbReference type="HAMAP-Rule" id="MF_00862"/>
    </source>
</evidence>
<feature type="transmembrane region" description="Helical" evidence="7">
    <location>
        <begin position="93"/>
        <end position="111"/>
    </location>
</feature>
<reference evidence="10 11" key="1">
    <citation type="submission" date="2023-03" db="EMBL/GenBank/DDBJ databases">
        <title>Paludisphaera mucosa sp. nov. a novel planctomycete from northern fen.</title>
        <authorList>
            <person name="Ivanova A."/>
        </authorList>
    </citation>
    <scope>NUCLEOTIDE SEQUENCE [LARGE SCALE GENOMIC DNA]</scope>
    <source>
        <strain evidence="10 11">Pla2</strain>
    </source>
</reference>
<feature type="transmembrane region" description="Helical" evidence="7">
    <location>
        <begin position="444"/>
        <end position="467"/>
    </location>
</feature>
<dbReference type="Proteomes" id="UP001216907">
    <property type="component" value="Unassembled WGS sequence"/>
</dbReference>
<feature type="transmembrane region" description="Helical" evidence="7">
    <location>
        <begin position="375"/>
        <end position="394"/>
    </location>
</feature>
<evidence type="ECO:0000256" key="6">
    <source>
        <dbReference type="ARBA" id="ARBA00023136"/>
    </source>
</evidence>
<feature type="transmembrane region" description="Helical" evidence="7">
    <location>
        <begin position="21"/>
        <end position="43"/>
    </location>
</feature>
<keyword evidence="3 7" id="KW-1003">Cell membrane</keyword>